<feature type="region of interest" description="Disordered" evidence="1">
    <location>
        <begin position="112"/>
        <end position="169"/>
    </location>
</feature>
<sequence>MLDEDAAALDELMTLYQDTMLLEDAMRHQDEMRAGEAMRAQDAMHNQGARSVSDTADDNKTKIDADFFDHLVKLIVAFAPYESLLRLRTVSRKLRAMVDQRLVAGRIIVTALGPEPTPSDSGDVCANSDASDEEPNASREYSDTSGGHSRSSHLHYNTRRYDHSKPLPDPPDLYTRLGAPVIVESLGGRIPAFAGMARRELFDPSAHDLSLTRVVDLIGVRTLTPQPVRITCTRQKPLLPGASDILSAPSLDWDQLTVRFMHNRTGDRDDIETPPEDSIRAVAGSADTTVLFSPLPHIFYHNWQAPSMLLWPTPQVYPPRNLDLRRAVINLSVHPDDALPDEFSASPLSCPEVVYVFHCASTPVEKIESRADALRTTDNTRESMLHMLIYVIALPLSHGDEATAAGIEAFVGWPGWEAEPGETEWEGVVRVFRQKCRNTLGGVGMGDCDPEQALRRLTLMTLAELRDELGPERAAIETMESGWP</sequence>
<dbReference type="Proteomes" id="UP001222932">
    <property type="component" value="Unassembled WGS sequence"/>
</dbReference>
<proteinExistence type="predicted"/>
<reference evidence="2" key="1">
    <citation type="journal article" date="2023" name="BMC Genomics">
        <title>Chromosome-level genome assemblies of Cutaneotrichosporon spp. (Trichosporonales, Basidiomycota) reveal imbalanced evolution between nucleotide sequences and chromosome synteny.</title>
        <authorList>
            <person name="Kobayashi Y."/>
            <person name="Kayamori A."/>
            <person name="Aoki K."/>
            <person name="Shiwa Y."/>
            <person name="Matsutani M."/>
            <person name="Fujita N."/>
            <person name="Sugita T."/>
            <person name="Iwasaki W."/>
            <person name="Tanaka N."/>
            <person name="Takashima M."/>
        </authorList>
    </citation>
    <scope>NUCLEOTIDE SEQUENCE</scope>
    <source>
        <strain evidence="2">HIS016</strain>
    </source>
</reference>
<dbReference type="EMBL" id="BTCM01000004">
    <property type="protein sequence ID" value="GMK57455.1"/>
    <property type="molecule type" value="Genomic_DNA"/>
</dbReference>
<name>A0AAD3YBW1_9TREE</name>
<organism evidence="2 3">
    <name type="scientific">Cutaneotrichosporon spelunceum</name>
    <dbReference type="NCBI Taxonomy" id="1672016"/>
    <lineage>
        <taxon>Eukaryota</taxon>
        <taxon>Fungi</taxon>
        <taxon>Dikarya</taxon>
        <taxon>Basidiomycota</taxon>
        <taxon>Agaricomycotina</taxon>
        <taxon>Tremellomycetes</taxon>
        <taxon>Trichosporonales</taxon>
        <taxon>Trichosporonaceae</taxon>
        <taxon>Cutaneotrichosporon</taxon>
    </lineage>
</organism>
<dbReference type="AlphaFoldDB" id="A0AAD3YBW1"/>
<evidence type="ECO:0000313" key="3">
    <source>
        <dbReference type="Proteomes" id="UP001222932"/>
    </source>
</evidence>
<evidence type="ECO:0008006" key="4">
    <source>
        <dbReference type="Google" id="ProtNLM"/>
    </source>
</evidence>
<evidence type="ECO:0000256" key="1">
    <source>
        <dbReference type="SAM" id="MobiDB-lite"/>
    </source>
</evidence>
<reference evidence="2" key="2">
    <citation type="submission" date="2023-06" db="EMBL/GenBank/DDBJ databases">
        <authorList>
            <person name="Kobayashi Y."/>
            <person name="Kayamori A."/>
            <person name="Aoki K."/>
            <person name="Shiwa Y."/>
            <person name="Fujita N."/>
            <person name="Sugita T."/>
            <person name="Iwasaki W."/>
            <person name="Tanaka N."/>
            <person name="Takashima M."/>
        </authorList>
    </citation>
    <scope>NUCLEOTIDE SEQUENCE</scope>
    <source>
        <strain evidence="2">HIS016</strain>
    </source>
</reference>
<keyword evidence="3" id="KW-1185">Reference proteome</keyword>
<evidence type="ECO:0000313" key="2">
    <source>
        <dbReference type="EMBL" id="GMK57455.1"/>
    </source>
</evidence>
<protein>
    <recommendedName>
        <fullName evidence="4">F-box domain-containing protein</fullName>
    </recommendedName>
</protein>
<accession>A0AAD3YBW1</accession>
<comment type="caution">
    <text evidence="2">The sequence shown here is derived from an EMBL/GenBank/DDBJ whole genome shotgun (WGS) entry which is preliminary data.</text>
</comment>
<gene>
    <name evidence="2" type="ORF">CspeluHIS016_0402890</name>
</gene>